<evidence type="ECO:0000313" key="1">
    <source>
        <dbReference type="EMBL" id="PRZ21189.1"/>
    </source>
</evidence>
<reference evidence="3" key="1">
    <citation type="submission" date="2016-11" db="EMBL/GenBank/DDBJ databases">
        <authorList>
            <person name="Varghese N."/>
            <person name="Submissions S."/>
        </authorList>
    </citation>
    <scope>NUCLEOTIDE SEQUENCE [LARGE SCALE GENOMIC DNA]</scope>
    <source>
        <strain evidence="3">DSM 19729</strain>
    </source>
</reference>
<protein>
    <submittedName>
        <fullName evidence="2">Uncharacterized protein</fullName>
    </submittedName>
</protein>
<evidence type="ECO:0000313" key="4">
    <source>
        <dbReference type="Proteomes" id="UP000237771"/>
    </source>
</evidence>
<organism evidence="2 3">
    <name type="scientific">Flavobacterium granuli</name>
    <dbReference type="NCBI Taxonomy" id="280093"/>
    <lineage>
        <taxon>Bacteria</taxon>
        <taxon>Pseudomonadati</taxon>
        <taxon>Bacteroidota</taxon>
        <taxon>Flavobacteriia</taxon>
        <taxon>Flavobacteriales</taxon>
        <taxon>Flavobacteriaceae</taxon>
        <taxon>Flavobacterium</taxon>
    </lineage>
</organism>
<reference evidence="2" key="2">
    <citation type="submission" date="2016-11" db="EMBL/GenBank/DDBJ databases">
        <authorList>
            <person name="Jaros S."/>
            <person name="Januszkiewicz K."/>
            <person name="Wedrychowicz H."/>
        </authorList>
    </citation>
    <scope>NUCLEOTIDE SEQUENCE [LARGE SCALE GENOMIC DNA]</scope>
    <source>
        <strain evidence="2">DSM 19729</strain>
    </source>
</reference>
<dbReference type="OrthoDB" id="2666928at2"/>
<proteinExistence type="predicted"/>
<accession>A0A1M5S2V9</accession>
<name>A0A1M5S2V9_9FLAO</name>
<dbReference type="EMBL" id="PVUB01000009">
    <property type="protein sequence ID" value="PRZ21189.1"/>
    <property type="molecule type" value="Genomic_DNA"/>
</dbReference>
<evidence type="ECO:0000313" key="3">
    <source>
        <dbReference type="Proteomes" id="UP000184384"/>
    </source>
</evidence>
<dbReference type="RefSeq" id="WP_072945141.1">
    <property type="nucleotide sequence ID" value="NZ_FQWO01000011.1"/>
</dbReference>
<gene>
    <name evidence="1" type="ORF">BC624_10942</name>
    <name evidence="2" type="ORF">SAMN05443373_11142</name>
</gene>
<dbReference type="AlphaFoldDB" id="A0A1M5S2V9"/>
<dbReference type="STRING" id="280093.SAMN05443373_11142"/>
<sequence>MIQALYIFQLTEKEAKKIAASTNELHQHDFQKLIIGIKGRIEHFIDFATTEFEAPFISFVAQEKVHRLIPKLKNGHYKWRGLLFKSESNPETIFQLYSFYHNQANSITQSLFLNLTTIFPKTVTIALSNKRIFMPTTKLMLNPYQKSKK</sequence>
<dbReference type="Proteomes" id="UP000237771">
    <property type="component" value="Unassembled WGS sequence"/>
</dbReference>
<evidence type="ECO:0000313" key="2">
    <source>
        <dbReference type="EMBL" id="SHH32791.1"/>
    </source>
</evidence>
<keyword evidence="4" id="KW-1185">Reference proteome</keyword>
<dbReference type="EMBL" id="FQWO01000011">
    <property type="protein sequence ID" value="SHH32791.1"/>
    <property type="molecule type" value="Genomic_DNA"/>
</dbReference>
<dbReference type="Proteomes" id="UP000184384">
    <property type="component" value="Unassembled WGS sequence"/>
</dbReference>
<reference evidence="1 4" key="3">
    <citation type="submission" date="2018-03" db="EMBL/GenBank/DDBJ databases">
        <title>Genomic Encyclopedia of Archaeal and Bacterial Type Strains, Phase II (KMG-II): from individual species to whole genera.</title>
        <authorList>
            <person name="Goeker M."/>
        </authorList>
    </citation>
    <scope>NUCLEOTIDE SEQUENCE [LARGE SCALE GENOMIC DNA]</scope>
    <source>
        <strain evidence="1 4">DSM 17797</strain>
    </source>
</reference>